<organism evidence="1 2">
    <name type="scientific">Anisodus tanguticus</name>
    <dbReference type="NCBI Taxonomy" id="243964"/>
    <lineage>
        <taxon>Eukaryota</taxon>
        <taxon>Viridiplantae</taxon>
        <taxon>Streptophyta</taxon>
        <taxon>Embryophyta</taxon>
        <taxon>Tracheophyta</taxon>
        <taxon>Spermatophyta</taxon>
        <taxon>Magnoliopsida</taxon>
        <taxon>eudicotyledons</taxon>
        <taxon>Gunneridae</taxon>
        <taxon>Pentapetalae</taxon>
        <taxon>asterids</taxon>
        <taxon>lamiids</taxon>
        <taxon>Solanales</taxon>
        <taxon>Solanaceae</taxon>
        <taxon>Solanoideae</taxon>
        <taxon>Hyoscyameae</taxon>
        <taxon>Anisodus</taxon>
    </lineage>
</organism>
<evidence type="ECO:0000313" key="1">
    <source>
        <dbReference type="EMBL" id="KAK4359638.1"/>
    </source>
</evidence>
<dbReference type="EMBL" id="JAVYJV010000011">
    <property type="protein sequence ID" value="KAK4359638.1"/>
    <property type="molecule type" value="Genomic_DNA"/>
</dbReference>
<name>A0AAE1RXC7_9SOLA</name>
<gene>
    <name evidence="1" type="ORF">RND71_021867</name>
</gene>
<sequence>MGTSSVDTTLVECRTLHEQVKNRVVAMRSFPPVSTPFIVGMHSQQLLSHRSASSHGSLFDCGILAEATMNANARSHKSTGVRSGVVIRRATIRGGARRQVKDDLGPVTSCSISGPSRKFYILAKKHTLEKYVKIFKKN</sequence>
<dbReference type="Proteomes" id="UP001291623">
    <property type="component" value="Unassembled WGS sequence"/>
</dbReference>
<keyword evidence="2" id="KW-1185">Reference proteome</keyword>
<proteinExistence type="predicted"/>
<dbReference type="AlphaFoldDB" id="A0AAE1RXC7"/>
<accession>A0AAE1RXC7</accession>
<reference evidence="1" key="1">
    <citation type="submission" date="2023-12" db="EMBL/GenBank/DDBJ databases">
        <title>Genome assembly of Anisodus tanguticus.</title>
        <authorList>
            <person name="Wang Y.-J."/>
        </authorList>
    </citation>
    <scope>NUCLEOTIDE SEQUENCE</scope>
    <source>
        <strain evidence="1">KB-2021</strain>
        <tissue evidence="1">Leaf</tissue>
    </source>
</reference>
<evidence type="ECO:0000313" key="2">
    <source>
        <dbReference type="Proteomes" id="UP001291623"/>
    </source>
</evidence>
<protein>
    <submittedName>
        <fullName evidence="1">Uncharacterized protein</fullName>
    </submittedName>
</protein>
<comment type="caution">
    <text evidence="1">The sequence shown here is derived from an EMBL/GenBank/DDBJ whole genome shotgun (WGS) entry which is preliminary data.</text>
</comment>